<feature type="compositionally biased region" description="Low complexity" evidence="1">
    <location>
        <begin position="23"/>
        <end position="41"/>
    </location>
</feature>
<dbReference type="Proteomes" id="UP001303222">
    <property type="component" value="Unassembled WGS sequence"/>
</dbReference>
<organism evidence="2 3">
    <name type="scientific">Pseudoneurospora amorphoporcata</name>
    <dbReference type="NCBI Taxonomy" id="241081"/>
    <lineage>
        <taxon>Eukaryota</taxon>
        <taxon>Fungi</taxon>
        <taxon>Dikarya</taxon>
        <taxon>Ascomycota</taxon>
        <taxon>Pezizomycotina</taxon>
        <taxon>Sordariomycetes</taxon>
        <taxon>Sordariomycetidae</taxon>
        <taxon>Sordariales</taxon>
        <taxon>Sordariaceae</taxon>
        <taxon>Pseudoneurospora</taxon>
    </lineage>
</organism>
<name>A0AAN6NN17_9PEZI</name>
<evidence type="ECO:0000313" key="3">
    <source>
        <dbReference type="Proteomes" id="UP001303222"/>
    </source>
</evidence>
<proteinExistence type="predicted"/>
<comment type="caution">
    <text evidence="2">The sequence shown here is derived from an EMBL/GenBank/DDBJ whole genome shotgun (WGS) entry which is preliminary data.</text>
</comment>
<dbReference type="AlphaFoldDB" id="A0AAN6NN17"/>
<reference evidence="2" key="1">
    <citation type="journal article" date="2023" name="Mol. Phylogenet. Evol.">
        <title>Genome-scale phylogeny and comparative genomics of the fungal order Sordariales.</title>
        <authorList>
            <person name="Hensen N."/>
            <person name="Bonometti L."/>
            <person name="Westerberg I."/>
            <person name="Brannstrom I.O."/>
            <person name="Guillou S."/>
            <person name="Cros-Aarteil S."/>
            <person name="Calhoun S."/>
            <person name="Haridas S."/>
            <person name="Kuo A."/>
            <person name="Mondo S."/>
            <person name="Pangilinan J."/>
            <person name="Riley R."/>
            <person name="LaButti K."/>
            <person name="Andreopoulos B."/>
            <person name="Lipzen A."/>
            <person name="Chen C."/>
            <person name="Yan M."/>
            <person name="Daum C."/>
            <person name="Ng V."/>
            <person name="Clum A."/>
            <person name="Steindorff A."/>
            <person name="Ohm R.A."/>
            <person name="Martin F."/>
            <person name="Silar P."/>
            <person name="Natvig D.O."/>
            <person name="Lalanne C."/>
            <person name="Gautier V."/>
            <person name="Ament-Velasquez S.L."/>
            <person name="Kruys A."/>
            <person name="Hutchinson M.I."/>
            <person name="Powell A.J."/>
            <person name="Barry K."/>
            <person name="Miller A.N."/>
            <person name="Grigoriev I.V."/>
            <person name="Debuchy R."/>
            <person name="Gladieux P."/>
            <person name="Hiltunen Thoren M."/>
            <person name="Johannesson H."/>
        </authorList>
    </citation>
    <scope>NUCLEOTIDE SEQUENCE</scope>
    <source>
        <strain evidence="2">CBS 626.80</strain>
    </source>
</reference>
<accession>A0AAN6NN17</accession>
<keyword evidence="3" id="KW-1185">Reference proteome</keyword>
<protein>
    <submittedName>
        <fullName evidence="2">Uncharacterized protein</fullName>
    </submittedName>
</protein>
<sequence>MLWERDINDNKLTNNLTVQVKTSSNNKIDNKNSNTNTASTSLSDKINTNNNGGGNRKSVCTVCNNAISKDHIHCVCGRHRNSKITICWWCEPDKAPNTWKNKEEARKHAKPSSNTGNTAALGNTNTTLANLATTRSALLFNGGSNFNMASFGGGNLGFY</sequence>
<evidence type="ECO:0000313" key="2">
    <source>
        <dbReference type="EMBL" id="KAK3947048.1"/>
    </source>
</evidence>
<evidence type="ECO:0000256" key="1">
    <source>
        <dbReference type="SAM" id="MobiDB-lite"/>
    </source>
</evidence>
<gene>
    <name evidence="2" type="ORF">QBC32DRAFT_374577</name>
</gene>
<feature type="region of interest" description="Disordered" evidence="1">
    <location>
        <begin position="23"/>
        <end position="50"/>
    </location>
</feature>
<dbReference type="EMBL" id="MU859434">
    <property type="protein sequence ID" value="KAK3947048.1"/>
    <property type="molecule type" value="Genomic_DNA"/>
</dbReference>
<reference evidence="2" key="2">
    <citation type="submission" date="2023-06" db="EMBL/GenBank/DDBJ databases">
        <authorList>
            <consortium name="Lawrence Berkeley National Laboratory"/>
            <person name="Mondo S.J."/>
            <person name="Hensen N."/>
            <person name="Bonometti L."/>
            <person name="Westerberg I."/>
            <person name="Brannstrom I.O."/>
            <person name="Guillou S."/>
            <person name="Cros-Aarteil S."/>
            <person name="Calhoun S."/>
            <person name="Haridas S."/>
            <person name="Kuo A."/>
            <person name="Pangilinan J."/>
            <person name="Riley R."/>
            <person name="Labutti K."/>
            <person name="Andreopoulos B."/>
            <person name="Lipzen A."/>
            <person name="Chen C."/>
            <person name="Yanf M."/>
            <person name="Daum C."/>
            <person name="Ng V."/>
            <person name="Clum A."/>
            <person name="Steindorff A."/>
            <person name="Ohm R."/>
            <person name="Martin F."/>
            <person name="Silar P."/>
            <person name="Natvig D."/>
            <person name="Lalanne C."/>
            <person name="Gautier V."/>
            <person name="Ament-Velasquez S.L."/>
            <person name="Kruys A."/>
            <person name="Hutchinson M.I."/>
            <person name="Powell A.J."/>
            <person name="Barry K."/>
            <person name="Miller A.N."/>
            <person name="Grigoriev I.V."/>
            <person name="Debuchy R."/>
            <person name="Gladieux P."/>
            <person name="Thoren M.H."/>
            <person name="Johannesson H."/>
        </authorList>
    </citation>
    <scope>NUCLEOTIDE SEQUENCE</scope>
    <source>
        <strain evidence="2">CBS 626.80</strain>
    </source>
</reference>